<dbReference type="SMART" id="SM01006">
    <property type="entry name" value="AlcB"/>
    <property type="match status" value="1"/>
</dbReference>
<sequence>MSRIEVGPPPLPRLDEPWAARWARAEGPDLDLVHDWMNREHVAAFWHQDWPRRRWQEELAGQLAGDHSRPVLLLHEGRPLAYLEIYRAIRDRLAACYPARTHDLGVHVAIGDRLATGRGLGRALLRAVALGLLRADPACERVVAEPDVANGPSVRAFVAAGFVDHGEISLPDKTAALLIHPRRAEPPAEPERTAESPPPPGG</sequence>
<organism evidence="7 8">
    <name type="scientific">Actinoalloteichus hoggarensis</name>
    <dbReference type="NCBI Taxonomy" id="1470176"/>
    <lineage>
        <taxon>Bacteria</taxon>
        <taxon>Bacillati</taxon>
        <taxon>Actinomycetota</taxon>
        <taxon>Actinomycetes</taxon>
        <taxon>Pseudonocardiales</taxon>
        <taxon>Pseudonocardiaceae</taxon>
        <taxon>Actinoalloteichus</taxon>
    </lineage>
</organism>
<evidence type="ECO:0000256" key="2">
    <source>
        <dbReference type="ARBA" id="ARBA00005102"/>
    </source>
</evidence>
<proteinExistence type="predicted"/>
<keyword evidence="7" id="KW-0012">Acyltransferase</keyword>
<keyword evidence="8" id="KW-1185">Reference proteome</keyword>
<comment type="function">
    <text evidence="1">Acyltransferase required for the direct transfer of medium- to long-chain fatty acyl moieties from a carrier protein (MbtL) on to the epsilon-amino group of lysine residue in the mycobactin core.</text>
</comment>
<dbReference type="PANTHER" id="PTHR31438">
    <property type="entry name" value="LYSINE N-ACYLTRANSFERASE C17G9.06C-RELATED"/>
    <property type="match status" value="1"/>
</dbReference>
<dbReference type="InterPro" id="IPR000182">
    <property type="entry name" value="GNAT_dom"/>
</dbReference>
<reference evidence="7 8" key="1">
    <citation type="submission" date="2017-07" db="EMBL/GenBank/DDBJ databases">
        <title>Complete genome sequence of Actinoalloteichus hoggarensis DSM 45943, type strain of Actinoalloteichus hoggarensis.</title>
        <authorList>
            <person name="Ruckert C."/>
            <person name="Nouioui I."/>
            <person name="Willmese J."/>
            <person name="van Wezel G."/>
            <person name="Klenk H.-P."/>
            <person name="Kalinowski J."/>
            <person name="Zotchev S.B."/>
        </authorList>
    </citation>
    <scope>NUCLEOTIDE SEQUENCE [LARGE SCALE GENOMIC DNA]</scope>
    <source>
        <strain evidence="7 8">DSM 45943</strain>
    </source>
</reference>
<dbReference type="InterPro" id="IPR016181">
    <property type="entry name" value="Acyl_CoA_acyltransferase"/>
</dbReference>
<feature type="compositionally biased region" description="Basic and acidic residues" evidence="6">
    <location>
        <begin position="182"/>
        <end position="194"/>
    </location>
</feature>
<keyword evidence="7" id="KW-0808">Transferase</keyword>
<evidence type="ECO:0000256" key="5">
    <source>
        <dbReference type="ARBA" id="ARBA00031122"/>
    </source>
</evidence>
<keyword evidence="4" id="KW-0046">Antibiotic resistance</keyword>
<evidence type="ECO:0000256" key="1">
    <source>
        <dbReference type="ARBA" id="ARBA00003818"/>
    </source>
</evidence>
<feature type="region of interest" description="Disordered" evidence="6">
    <location>
        <begin position="179"/>
        <end position="202"/>
    </location>
</feature>
<protein>
    <recommendedName>
        <fullName evidence="3">Lysine N-acyltransferase MbtK</fullName>
    </recommendedName>
    <alternativeName>
        <fullName evidence="5">Mycobactin synthase protein K</fullName>
    </alternativeName>
</protein>
<dbReference type="PROSITE" id="PS51186">
    <property type="entry name" value="GNAT"/>
    <property type="match status" value="1"/>
</dbReference>
<evidence type="ECO:0000256" key="4">
    <source>
        <dbReference type="ARBA" id="ARBA00023251"/>
    </source>
</evidence>
<comment type="pathway">
    <text evidence="2">Siderophore biosynthesis; mycobactin biosynthesis.</text>
</comment>
<dbReference type="InterPro" id="IPR019432">
    <property type="entry name" value="Acyltransferase_MbtK/IucB-like"/>
</dbReference>
<dbReference type="PANTHER" id="PTHR31438:SF1">
    <property type="entry name" value="LYSINE N-ACYLTRANSFERASE C17G9.06C-RELATED"/>
    <property type="match status" value="1"/>
</dbReference>
<dbReference type="GO" id="GO:0016410">
    <property type="term" value="F:N-acyltransferase activity"/>
    <property type="evidence" value="ECO:0007669"/>
    <property type="project" value="TreeGrafter"/>
</dbReference>
<gene>
    <name evidence="7" type="primary">mbtK</name>
    <name evidence="7" type="ORF">AHOG_09535</name>
</gene>
<evidence type="ECO:0000256" key="6">
    <source>
        <dbReference type="SAM" id="MobiDB-lite"/>
    </source>
</evidence>
<dbReference type="GO" id="GO:0046677">
    <property type="term" value="P:response to antibiotic"/>
    <property type="evidence" value="ECO:0007669"/>
    <property type="project" value="UniProtKB-KW"/>
</dbReference>
<dbReference type="KEGG" id="ahg:AHOG_09535"/>
<evidence type="ECO:0000313" key="8">
    <source>
        <dbReference type="Proteomes" id="UP000204221"/>
    </source>
</evidence>
<dbReference type="OrthoDB" id="9087497at2"/>
<dbReference type="EMBL" id="CP022521">
    <property type="protein sequence ID" value="ASO19551.1"/>
    <property type="molecule type" value="Genomic_DNA"/>
</dbReference>
<dbReference type="Proteomes" id="UP000204221">
    <property type="component" value="Chromosome"/>
</dbReference>
<dbReference type="AlphaFoldDB" id="A0A221W1V6"/>
<name>A0A221W1V6_9PSEU</name>
<dbReference type="Gene3D" id="3.40.630.30">
    <property type="match status" value="1"/>
</dbReference>
<evidence type="ECO:0000256" key="3">
    <source>
        <dbReference type="ARBA" id="ARBA00020586"/>
    </source>
</evidence>
<dbReference type="Pfam" id="PF13523">
    <property type="entry name" value="Acetyltransf_8"/>
    <property type="match status" value="1"/>
</dbReference>
<accession>A0A221W1V6</accession>
<dbReference type="RefSeq" id="WP_093941036.1">
    <property type="nucleotide sequence ID" value="NZ_CP022521.1"/>
</dbReference>
<dbReference type="GO" id="GO:0019290">
    <property type="term" value="P:siderophore biosynthetic process"/>
    <property type="evidence" value="ECO:0007669"/>
    <property type="project" value="InterPro"/>
</dbReference>
<dbReference type="SUPFAM" id="SSF55729">
    <property type="entry name" value="Acyl-CoA N-acyltransferases (Nat)"/>
    <property type="match status" value="1"/>
</dbReference>
<dbReference type="UniPathway" id="UPA00011"/>
<evidence type="ECO:0000313" key="7">
    <source>
        <dbReference type="EMBL" id="ASO19551.1"/>
    </source>
</evidence>